<comment type="caution">
    <text evidence="2">The sequence shown here is derived from an EMBL/GenBank/DDBJ whole genome shotgun (WGS) entry which is preliminary data.</text>
</comment>
<evidence type="ECO:0000313" key="2">
    <source>
        <dbReference type="EMBL" id="CAB1426167.1"/>
    </source>
</evidence>
<dbReference type="EMBL" id="CADEAL010000864">
    <property type="protein sequence ID" value="CAB1426167.1"/>
    <property type="molecule type" value="Genomic_DNA"/>
</dbReference>
<dbReference type="Proteomes" id="UP001153269">
    <property type="component" value="Unassembled WGS sequence"/>
</dbReference>
<keyword evidence="3" id="KW-1185">Reference proteome</keyword>
<reference evidence="2" key="1">
    <citation type="submission" date="2020-03" db="EMBL/GenBank/DDBJ databases">
        <authorList>
            <person name="Weist P."/>
        </authorList>
    </citation>
    <scope>NUCLEOTIDE SEQUENCE</scope>
</reference>
<organism evidence="2 3">
    <name type="scientific">Pleuronectes platessa</name>
    <name type="common">European plaice</name>
    <dbReference type="NCBI Taxonomy" id="8262"/>
    <lineage>
        <taxon>Eukaryota</taxon>
        <taxon>Metazoa</taxon>
        <taxon>Chordata</taxon>
        <taxon>Craniata</taxon>
        <taxon>Vertebrata</taxon>
        <taxon>Euteleostomi</taxon>
        <taxon>Actinopterygii</taxon>
        <taxon>Neopterygii</taxon>
        <taxon>Teleostei</taxon>
        <taxon>Neoteleostei</taxon>
        <taxon>Acanthomorphata</taxon>
        <taxon>Carangaria</taxon>
        <taxon>Pleuronectiformes</taxon>
        <taxon>Pleuronectoidei</taxon>
        <taxon>Pleuronectidae</taxon>
        <taxon>Pleuronectes</taxon>
    </lineage>
</organism>
<protein>
    <submittedName>
        <fullName evidence="2">Uncharacterized protein</fullName>
    </submittedName>
</protein>
<dbReference type="AlphaFoldDB" id="A0A9N7YGU8"/>
<evidence type="ECO:0000313" key="3">
    <source>
        <dbReference type="Proteomes" id="UP001153269"/>
    </source>
</evidence>
<sequence length="134" mass="14783">MSNHKDLGKSFASGHGLHGGAVTPQRRSRVTEEEQRNRGGAESQRRSRVTEEEQSHRGGAESQRRSRVTEEEQAFSELILSQTRIRCKAAEPEEEEDEEETEEEGRSQVAPRHDGISAGGYRAIAAALDGAVQV</sequence>
<feature type="compositionally biased region" description="Basic and acidic residues" evidence="1">
    <location>
        <begin position="29"/>
        <end position="70"/>
    </location>
</feature>
<name>A0A9N7YGU8_PLEPL</name>
<accession>A0A9N7YGU8</accession>
<evidence type="ECO:0000256" key="1">
    <source>
        <dbReference type="SAM" id="MobiDB-lite"/>
    </source>
</evidence>
<gene>
    <name evidence="2" type="ORF">PLEPLA_LOCUS14102</name>
</gene>
<proteinExistence type="predicted"/>
<feature type="compositionally biased region" description="Acidic residues" evidence="1">
    <location>
        <begin position="92"/>
        <end position="103"/>
    </location>
</feature>
<feature type="region of interest" description="Disordered" evidence="1">
    <location>
        <begin position="1"/>
        <end position="117"/>
    </location>
</feature>